<reference evidence="2" key="1">
    <citation type="journal article" date="2023" name="Nat. Plants">
        <title>Single-cell RNA sequencing provides a high-resolution roadmap for understanding the multicellular compartmentation of specialized metabolism.</title>
        <authorList>
            <person name="Sun S."/>
            <person name="Shen X."/>
            <person name="Li Y."/>
            <person name="Li Y."/>
            <person name="Wang S."/>
            <person name="Li R."/>
            <person name="Zhang H."/>
            <person name="Shen G."/>
            <person name="Guo B."/>
            <person name="Wei J."/>
            <person name="Xu J."/>
            <person name="St-Pierre B."/>
            <person name="Chen S."/>
            <person name="Sun C."/>
        </authorList>
    </citation>
    <scope>NUCLEOTIDE SEQUENCE [LARGE SCALE GENOMIC DNA]</scope>
</reference>
<dbReference type="Proteomes" id="UP001060085">
    <property type="component" value="Linkage Group LG02"/>
</dbReference>
<evidence type="ECO:0000313" key="1">
    <source>
        <dbReference type="EMBL" id="KAI5675245.1"/>
    </source>
</evidence>
<accession>A0ACC0BRD6</accession>
<sequence length="195" mass="23004">MRILQHPIPPQPIPRERGGKLKAMRKELMQMKKKRSQNKEIWFGEVANLNNLLLIISSEDMVCFKFLTSSLLKTFILKPHIGINMSVYATLFIISLLNHHVQKHWNFLQKPVVNLPDQSDKGNWKLPPSIPYHVIREKAREKADHAKHQRFLQEPPTSCTKDRRRQMCTKRSENMFHSHLAKLKHRFVFSAYGNY</sequence>
<comment type="caution">
    <text evidence="1">The sequence shown here is derived from an EMBL/GenBank/DDBJ whole genome shotgun (WGS) entry which is preliminary data.</text>
</comment>
<keyword evidence="2" id="KW-1185">Reference proteome</keyword>
<proteinExistence type="predicted"/>
<evidence type="ECO:0000313" key="2">
    <source>
        <dbReference type="Proteomes" id="UP001060085"/>
    </source>
</evidence>
<organism evidence="1 2">
    <name type="scientific">Catharanthus roseus</name>
    <name type="common">Madagascar periwinkle</name>
    <name type="synonym">Vinca rosea</name>
    <dbReference type="NCBI Taxonomy" id="4058"/>
    <lineage>
        <taxon>Eukaryota</taxon>
        <taxon>Viridiplantae</taxon>
        <taxon>Streptophyta</taxon>
        <taxon>Embryophyta</taxon>
        <taxon>Tracheophyta</taxon>
        <taxon>Spermatophyta</taxon>
        <taxon>Magnoliopsida</taxon>
        <taxon>eudicotyledons</taxon>
        <taxon>Gunneridae</taxon>
        <taxon>Pentapetalae</taxon>
        <taxon>asterids</taxon>
        <taxon>lamiids</taxon>
        <taxon>Gentianales</taxon>
        <taxon>Apocynaceae</taxon>
        <taxon>Rauvolfioideae</taxon>
        <taxon>Vinceae</taxon>
        <taxon>Catharanthinae</taxon>
        <taxon>Catharanthus</taxon>
    </lineage>
</organism>
<gene>
    <name evidence="1" type="ORF">M9H77_06195</name>
</gene>
<dbReference type="EMBL" id="CM044702">
    <property type="protein sequence ID" value="KAI5675245.1"/>
    <property type="molecule type" value="Genomic_DNA"/>
</dbReference>
<protein>
    <submittedName>
        <fullName evidence="1">Uncharacterized protein</fullName>
    </submittedName>
</protein>
<name>A0ACC0BRD6_CATRO</name>